<evidence type="ECO:0000256" key="8">
    <source>
        <dbReference type="SAM" id="MobiDB-lite"/>
    </source>
</evidence>
<name>A0ABU9W2T6_9MICO</name>
<dbReference type="InterPro" id="IPR007312">
    <property type="entry name" value="Phosphoesterase"/>
</dbReference>
<feature type="region of interest" description="Disordered" evidence="8">
    <location>
        <begin position="1"/>
        <end position="29"/>
    </location>
</feature>
<keyword evidence="6" id="KW-0843">Virulence</keyword>
<sequence length="595" mass="64784">MSRKRKRANPEPAPAGDPGADDPRGTSRRSFLKAGGVAAAGVVVGGAAGGAVGGAVGHQAGVDETFNDFTAYDPQQKAGFEHLIVVMGENRSFDNLLGYLYNANDLPDGEQFDGLAFGDYSNASPDGTIIPAHPYTGTTDEIMGMPNPDPGEHFPHVNTQLFNTILPAANADLLDNEIQAPFNAPEHTGNPTMDGFVSDYIVNWNTIKKGAYPTIEEQGRVMGSFTPDMLPVLSTLAKNFAVFDAWHCAVPSQTFCNRSFFHASTSHGFVTNKDHGGYDKWLDSEQSDTIFNRLEDKKIGWRIYFDAMQLVSFTGVLHAPVLEKYWKTGHFALMEQFYIDVENGELPEYSFIEPRMTYNHNDFHPPFGEFRQSSVNGETIIDSAISDVRAGEALIHQIYMAVKDSATKGGSNALNTMLLITFDEHGGTYDHVPPPSAVPPDTNGPGEMDFGFDRLGCRVPAIAISAWTRAGTVIHDEMHHGSVIATLSRLHGLRPLTRRDAGANDLFSAVNLSQPRDPRTWPSTIPQYIPPNPQATEPHPGNAHRDKPLSPPARGLLGLLLAKYGRPDELDPTNFGEAFELLQTYGVGLFGEGGD</sequence>
<reference evidence="9 10" key="1">
    <citation type="submission" date="2024-03" db="EMBL/GenBank/DDBJ databases">
        <title>YIM 134122 draft genome.</title>
        <authorList>
            <person name="Zuo S."/>
            <person name="Xiong L."/>
        </authorList>
    </citation>
    <scope>NUCLEOTIDE SEQUENCE [LARGE SCALE GENOMIC DNA]</scope>
    <source>
        <strain evidence="9 10">YIM 134122</strain>
    </source>
</reference>
<organism evidence="9 10">
    <name type="scientific">Leifsonia stereocauli</name>
    <dbReference type="NCBI Taxonomy" id="3134136"/>
    <lineage>
        <taxon>Bacteria</taxon>
        <taxon>Bacillati</taxon>
        <taxon>Actinomycetota</taxon>
        <taxon>Actinomycetes</taxon>
        <taxon>Micrococcales</taxon>
        <taxon>Microbacteriaceae</taxon>
        <taxon>Leifsonia</taxon>
    </lineage>
</organism>
<dbReference type="PROSITE" id="PS51318">
    <property type="entry name" value="TAT"/>
    <property type="match status" value="1"/>
</dbReference>
<keyword evidence="10" id="KW-1185">Reference proteome</keyword>
<accession>A0ABU9W2T6</accession>
<evidence type="ECO:0000256" key="3">
    <source>
        <dbReference type="ARBA" id="ARBA00012018"/>
    </source>
</evidence>
<dbReference type="Gene3D" id="3.40.720.10">
    <property type="entry name" value="Alkaline Phosphatase, subunit A"/>
    <property type="match status" value="2"/>
</dbReference>
<evidence type="ECO:0000256" key="7">
    <source>
        <dbReference type="ARBA" id="ARBA00048421"/>
    </source>
</evidence>
<comment type="catalytic activity">
    <reaction evidence="7">
        <text>a 1,2-diacyl-sn-glycero-3-phosphocholine + H2O = phosphocholine + a 1,2-diacyl-sn-glycerol + H(+)</text>
        <dbReference type="Rhea" id="RHEA:10604"/>
        <dbReference type="ChEBI" id="CHEBI:15377"/>
        <dbReference type="ChEBI" id="CHEBI:15378"/>
        <dbReference type="ChEBI" id="CHEBI:17815"/>
        <dbReference type="ChEBI" id="CHEBI:57643"/>
        <dbReference type="ChEBI" id="CHEBI:295975"/>
        <dbReference type="EC" id="3.1.4.3"/>
    </reaction>
    <physiologicalReaction direction="left-to-right" evidence="7">
        <dbReference type="Rhea" id="RHEA:10605"/>
    </physiologicalReaction>
</comment>
<evidence type="ECO:0000313" key="10">
    <source>
        <dbReference type="Proteomes" id="UP001425155"/>
    </source>
</evidence>
<dbReference type="EC" id="3.1.4.3" evidence="3"/>
<comment type="subcellular location">
    <subcellularLocation>
        <location evidence="1">Secreted</location>
        <location evidence="1">Cell wall</location>
    </subcellularLocation>
</comment>
<proteinExistence type="inferred from homology"/>
<dbReference type="PANTHER" id="PTHR31956">
    <property type="entry name" value="NON-SPECIFIC PHOSPHOLIPASE C4-RELATED"/>
    <property type="match status" value="1"/>
</dbReference>
<comment type="caution">
    <text evidence="9">The sequence shown here is derived from an EMBL/GenBank/DDBJ whole genome shotgun (WGS) entry which is preliminary data.</text>
</comment>
<feature type="region of interest" description="Disordered" evidence="8">
    <location>
        <begin position="529"/>
        <end position="550"/>
    </location>
</feature>
<dbReference type="InterPro" id="IPR017850">
    <property type="entry name" value="Alkaline_phosphatase_core_sf"/>
</dbReference>
<evidence type="ECO:0000256" key="1">
    <source>
        <dbReference type="ARBA" id="ARBA00004191"/>
    </source>
</evidence>
<gene>
    <name evidence="9" type="ORF">WJX64_05300</name>
</gene>
<dbReference type="Pfam" id="PF10518">
    <property type="entry name" value="TAT_signal"/>
    <property type="match status" value="1"/>
</dbReference>
<evidence type="ECO:0000313" key="9">
    <source>
        <dbReference type="EMBL" id="MEN1945955.1"/>
    </source>
</evidence>
<dbReference type="PANTHER" id="PTHR31956:SF1">
    <property type="entry name" value="NON-SPECIFIC PHOSPHOLIPASE C1"/>
    <property type="match status" value="1"/>
</dbReference>
<dbReference type="EMBL" id="JBCLVG010000001">
    <property type="protein sequence ID" value="MEN1945955.1"/>
    <property type="molecule type" value="Genomic_DNA"/>
</dbReference>
<keyword evidence="4" id="KW-0964">Secreted</keyword>
<evidence type="ECO:0000256" key="2">
    <source>
        <dbReference type="ARBA" id="ARBA00009717"/>
    </source>
</evidence>
<evidence type="ECO:0000256" key="6">
    <source>
        <dbReference type="ARBA" id="ARBA00023026"/>
    </source>
</evidence>
<dbReference type="Pfam" id="PF04185">
    <property type="entry name" value="Phosphoesterase"/>
    <property type="match status" value="1"/>
</dbReference>
<keyword evidence="4" id="KW-0134">Cell wall</keyword>
<dbReference type="InterPro" id="IPR019546">
    <property type="entry name" value="TAT_signal_bac_arc"/>
</dbReference>
<comment type="similarity">
    <text evidence="2">Belongs to the bacterial phospholipase C family.</text>
</comment>
<dbReference type="Proteomes" id="UP001425155">
    <property type="component" value="Unassembled WGS sequence"/>
</dbReference>
<evidence type="ECO:0000256" key="4">
    <source>
        <dbReference type="ARBA" id="ARBA00022512"/>
    </source>
</evidence>
<dbReference type="InterPro" id="IPR006311">
    <property type="entry name" value="TAT_signal"/>
</dbReference>
<evidence type="ECO:0000256" key="5">
    <source>
        <dbReference type="ARBA" id="ARBA00022801"/>
    </source>
</evidence>
<keyword evidence="5" id="KW-0378">Hydrolase</keyword>
<protein>
    <recommendedName>
        <fullName evidence="3">phospholipase C</fullName>
        <ecNumber evidence="3">3.1.4.3</ecNumber>
    </recommendedName>
</protein>
<dbReference type="RefSeq" id="WP_342112451.1">
    <property type="nucleotide sequence ID" value="NZ_JBCAUN010000001.1"/>
</dbReference>